<keyword evidence="2" id="KW-1133">Transmembrane helix</keyword>
<evidence type="ECO:0000313" key="5">
    <source>
        <dbReference type="Proteomes" id="UP000054383"/>
    </source>
</evidence>
<dbReference type="Pfam" id="PF20237">
    <property type="entry name" value="DUF6594"/>
    <property type="match status" value="1"/>
</dbReference>
<gene>
    <name evidence="4" type="ORF">PISL3812_02859</name>
</gene>
<protein>
    <recommendedName>
        <fullName evidence="3">DUF6594 domain-containing protein</fullName>
    </recommendedName>
</protein>
<accession>A0A0U1LR20</accession>
<dbReference type="OMA" id="FESHYSY"/>
<feature type="transmembrane region" description="Helical" evidence="2">
    <location>
        <begin position="248"/>
        <end position="265"/>
    </location>
</feature>
<evidence type="ECO:0000259" key="3">
    <source>
        <dbReference type="Pfam" id="PF20237"/>
    </source>
</evidence>
<dbReference type="EMBL" id="CVMT01000002">
    <property type="protein sequence ID" value="CRG85854.1"/>
    <property type="molecule type" value="Genomic_DNA"/>
</dbReference>
<dbReference type="InterPro" id="IPR046529">
    <property type="entry name" value="DUF6594"/>
</dbReference>
<keyword evidence="2" id="KW-0472">Membrane</keyword>
<evidence type="ECO:0000256" key="2">
    <source>
        <dbReference type="SAM" id="Phobius"/>
    </source>
</evidence>
<reference evidence="4 5" key="1">
    <citation type="submission" date="2015-04" db="EMBL/GenBank/DDBJ databases">
        <authorList>
            <person name="Syromyatnikov M.Y."/>
            <person name="Popov V.N."/>
        </authorList>
    </citation>
    <scope>NUCLEOTIDE SEQUENCE [LARGE SCALE GENOMIC DNA]</scope>
    <source>
        <strain evidence="4">WF-38-12</strain>
    </source>
</reference>
<feature type="region of interest" description="Disordered" evidence="1">
    <location>
        <begin position="1"/>
        <end position="21"/>
    </location>
</feature>
<proteinExistence type="predicted"/>
<dbReference type="Proteomes" id="UP000054383">
    <property type="component" value="Unassembled WGS sequence"/>
</dbReference>
<keyword evidence="5" id="KW-1185">Reference proteome</keyword>
<name>A0A0U1LR20_TALIS</name>
<keyword evidence="2" id="KW-0812">Transmembrane</keyword>
<dbReference type="STRING" id="28573.A0A0U1LR20"/>
<feature type="transmembrane region" description="Helical" evidence="2">
    <location>
        <begin position="222"/>
        <end position="241"/>
    </location>
</feature>
<organism evidence="4 5">
    <name type="scientific">Talaromyces islandicus</name>
    <name type="common">Penicillium islandicum</name>
    <dbReference type="NCBI Taxonomy" id="28573"/>
    <lineage>
        <taxon>Eukaryota</taxon>
        <taxon>Fungi</taxon>
        <taxon>Dikarya</taxon>
        <taxon>Ascomycota</taxon>
        <taxon>Pezizomycotina</taxon>
        <taxon>Eurotiomycetes</taxon>
        <taxon>Eurotiomycetidae</taxon>
        <taxon>Eurotiales</taxon>
        <taxon>Trichocomaceae</taxon>
        <taxon>Talaromyces</taxon>
        <taxon>Talaromyces sect. Islandici</taxon>
    </lineage>
</organism>
<sequence length="268" mass="31297">MQAKKPLLPDIEKPPHAPRIPRSSMIMEENDLIEYINRSLDEEEEFHFLRFEFLQRLNIVRLQLDLVRLKGRFQREKRTTIQDLEALESTLQKYATAIRNYQFLKSKAGLQKAETRKRKLLLQRYFQSRVKDQFHSHYCYFHDAEQRIDPLRKALMRNMPAFLAFSSEERMDRSREYSEGKAPREVSAFVDRLTRFLVAMTGAIFLVVPMFIMTLHQSQTKSLITVSVFIVSFALIMALGVRVSNVEALISTATYAAVLMVFLGVNNP</sequence>
<feature type="domain" description="DUF6594" evidence="3">
    <location>
        <begin position="45"/>
        <end position="260"/>
    </location>
</feature>
<feature type="transmembrane region" description="Helical" evidence="2">
    <location>
        <begin position="196"/>
        <end position="216"/>
    </location>
</feature>
<evidence type="ECO:0000256" key="1">
    <source>
        <dbReference type="SAM" id="MobiDB-lite"/>
    </source>
</evidence>
<dbReference type="AlphaFoldDB" id="A0A0U1LR20"/>
<dbReference type="OrthoDB" id="3546297at2759"/>
<evidence type="ECO:0000313" key="4">
    <source>
        <dbReference type="EMBL" id="CRG85854.1"/>
    </source>
</evidence>